<dbReference type="GO" id="GO:0006396">
    <property type="term" value="P:RNA processing"/>
    <property type="evidence" value="ECO:0007669"/>
    <property type="project" value="InterPro"/>
</dbReference>
<gene>
    <name evidence="3" type="ORF">GAYE_SCF41G5499</name>
</gene>
<feature type="compositionally biased region" description="Basic residues" evidence="1">
    <location>
        <begin position="68"/>
        <end position="84"/>
    </location>
</feature>
<keyword evidence="4" id="KW-1185">Reference proteome</keyword>
<dbReference type="Proteomes" id="UP001300502">
    <property type="component" value="Unassembled WGS sequence"/>
</dbReference>
<accession>A0AAV9IJS1</accession>
<dbReference type="InterPro" id="IPR000061">
    <property type="entry name" value="Surp"/>
</dbReference>
<evidence type="ECO:0000313" key="3">
    <source>
        <dbReference type="EMBL" id="KAK4527576.1"/>
    </source>
</evidence>
<organism evidence="3 4">
    <name type="scientific">Galdieria yellowstonensis</name>
    <dbReference type="NCBI Taxonomy" id="3028027"/>
    <lineage>
        <taxon>Eukaryota</taxon>
        <taxon>Rhodophyta</taxon>
        <taxon>Bangiophyceae</taxon>
        <taxon>Galdieriales</taxon>
        <taxon>Galdieriaceae</taxon>
        <taxon>Galdieria</taxon>
    </lineage>
</organism>
<dbReference type="PROSITE" id="PS50128">
    <property type="entry name" value="SURP"/>
    <property type="match status" value="1"/>
</dbReference>
<evidence type="ECO:0000313" key="4">
    <source>
        <dbReference type="Proteomes" id="UP001300502"/>
    </source>
</evidence>
<feature type="domain" description="SURP motif" evidence="2">
    <location>
        <begin position="13"/>
        <end position="56"/>
    </location>
</feature>
<comment type="caution">
    <text evidence="3">The sequence shown here is derived from an EMBL/GenBank/DDBJ whole genome shotgun (WGS) entry which is preliminary data.</text>
</comment>
<reference evidence="3 4" key="1">
    <citation type="submission" date="2022-07" db="EMBL/GenBank/DDBJ databases">
        <title>Genome-wide signatures of adaptation to extreme environments.</title>
        <authorList>
            <person name="Cho C.H."/>
            <person name="Yoon H.S."/>
        </authorList>
    </citation>
    <scope>NUCLEOTIDE SEQUENCE [LARGE SCALE GENOMIC DNA]</scope>
    <source>
        <strain evidence="3 4">108.79 E11</strain>
    </source>
</reference>
<evidence type="ECO:0000259" key="2">
    <source>
        <dbReference type="PROSITE" id="PS50128"/>
    </source>
</evidence>
<sequence length="154" mass="18181">MSELRLDGDTRELVRQAAEYIVRKEYKVSDIFRKRLYEKDTRFAFLSPKRSHHEEIVRELEETVQRLGAKRKHKTQHTSAKRYRKTTETEDYGDRLSTVSMGTLASYMNRHKERVPYQVLDMEEILHATPLSPVTWSTASSELKNKVEAFYALL</sequence>
<dbReference type="GO" id="GO:0003723">
    <property type="term" value="F:RNA binding"/>
    <property type="evidence" value="ECO:0007669"/>
    <property type="project" value="InterPro"/>
</dbReference>
<dbReference type="AlphaFoldDB" id="A0AAV9IJS1"/>
<name>A0AAV9IJS1_9RHOD</name>
<protein>
    <recommendedName>
        <fullName evidence="2">SURP motif domain-containing protein</fullName>
    </recommendedName>
</protein>
<proteinExistence type="predicted"/>
<feature type="region of interest" description="Disordered" evidence="1">
    <location>
        <begin position="67"/>
        <end position="88"/>
    </location>
</feature>
<evidence type="ECO:0000256" key="1">
    <source>
        <dbReference type="SAM" id="MobiDB-lite"/>
    </source>
</evidence>
<dbReference type="EMBL" id="JANCYU010000053">
    <property type="protein sequence ID" value="KAK4527576.1"/>
    <property type="molecule type" value="Genomic_DNA"/>
</dbReference>